<protein>
    <submittedName>
        <fullName evidence="19">Putative yolkless</fullName>
    </submittedName>
</protein>
<feature type="domain" description="EGF-like" evidence="18">
    <location>
        <begin position="1318"/>
        <end position="1357"/>
    </location>
</feature>
<dbReference type="FunFam" id="2.120.10.30:FF:000241">
    <property type="entry name" value="Low-density lipoprotein receptor-related protein 6"/>
    <property type="match status" value="1"/>
</dbReference>
<feature type="disulfide bond" evidence="13">
    <location>
        <begin position="1244"/>
        <end position="1256"/>
    </location>
</feature>
<accession>W4VRI0</accession>
<feature type="disulfide bond" evidence="13">
    <location>
        <begin position="36"/>
        <end position="54"/>
    </location>
</feature>
<dbReference type="GO" id="GO:0006898">
    <property type="term" value="P:receptor-mediated endocytosis"/>
    <property type="evidence" value="ECO:0007669"/>
    <property type="project" value="TreeGrafter"/>
</dbReference>
<feature type="compositionally biased region" description="Polar residues" evidence="15">
    <location>
        <begin position="1769"/>
        <end position="1793"/>
    </location>
</feature>
<keyword evidence="10" id="KW-0675">Receptor</keyword>
<dbReference type="Gene3D" id="4.10.400.10">
    <property type="entry name" value="Low-density Lipoprotein Receptor"/>
    <property type="match status" value="13"/>
</dbReference>
<keyword evidence="4 16" id="KW-0812">Transmembrane</keyword>
<dbReference type="InterPro" id="IPR036055">
    <property type="entry name" value="LDL_receptor-like_sf"/>
</dbReference>
<dbReference type="GO" id="GO:0016324">
    <property type="term" value="C:apical plasma membrane"/>
    <property type="evidence" value="ECO:0007669"/>
    <property type="project" value="TreeGrafter"/>
</dbReference>
<dbReference type="Pfam" id="PF07645">
    <property type="entry name" value="EGF_CA"/>
    <property type="match status" value="1"/>
</dbReference>
<dbReference type="Pfam" id="PF00058">
    <property type="entry name" value="Ldl_recept_b"/>
    <property type="match status" value="2"/>
</dbReference>
<feature type="disulfide bond" evidence="13">
    <location>
        <begin position="1117"/>
        <end position="1135"/>
    </location>
</feature>
<feature type="disulfide bond" evidence="13">
    <location>
        <begin position="1042"/>
        <end position="1057"/>
    </location>
</feature>
<feature type="repeat" description="LDL-receptor class B" evidence="14">
    <location>
        <begin position="488"/>
        <end position="530"/>
    </location>
</feature>
<evidence type="ECO:0000256" key="9">
    <source>
        <dbReference type="ARBA" id="ARBA00023157"/>
    </source>
</evidence>
<dbReference type="PROSITE" id="PS51120">
    <property type="entry name" value="LDLRB"/>
    <property type="match status" value="4"/>
</dbReference>
<dbReference type="Gene3D" id="2.120.10.30">
    <property type="entry name" value="TolB, C-terminal domain"/>
    <property type="match status" value="3"/>
</dbReference>
<dbReference type="InterPro" id="IPR049883">
    <property type="entry name" value="NOTCH1_EGF-like"/>
</dbReference>
<organism evidence="19">
    <name type="scientific">Corethrella appendiculata</name>
    <dbReference type="NCBI Taxonomy" id="1370023"/>
    <lineage>
        <taxon>Eukaryota</taxon>
        <taxon>Metazoa</taxon>
        <taxon>Ecdysozoa</taxon>
        <taxon>Arthropoda</taxon>
        <taxon>Hexapoda</taxon>
        <taxon>Insecta</taxon>
        <taxon>Pterygota</taxon>
        <taxon>Neoptera</taxon>
        <taxon>Endopterygota</taxon>
        <taxon>Diptera</taxon>
        <taxon>Nematocera</taxon>
        <taxon>Culicoidea</taxon>
        <taxon>Chaoboridae</taxon>
        <taxon>Corethrella</taxon>
    </lineage>
</organism>
<feature type="region of interest" description="Disordered" evidence="15">
    <location>
        <begin position="1769"/>
        <end position="1794"/>
    </location>
</feature>
<feature type="disulfide bond" evidence="13">
    <location>
        <begin position="940"/>
        <end position="958"/>
    </location>
</feature>
<dbReference type="FunFam" id="4.10.400.10:FF:000065">
    <property type="entry name" value="Transmembrane protease serine 7"/>
    <property type="match status" value="1"/>
</dbReference>
<feature type="disulfide bond" evidence="13">
    <location>
        <begin position="1077"/>
        <end position="1095"/>
    </location>
</feature>
<keyword evidence="8 16" id="KW-0472">Membrane</keyword>
<evidence type="ECO:0000256" key="10">
    <source>
        <dbReference type="ARBA" id="ARBA00023170"/>
    </source>
</evidence>
<dbReference type="PROSITE" id="PS01187">
    <property type="entry name" value="EGF_CA"/>
    <property type="match status" value="2"/>
</dbReference>
<feature type="repeat" description="LDL-receptor class B" evidence="14">
    <location>
        <begin position="356"/>
        <end position="400"/>
    </location>
</feature>
<evidence type="ECO:0000256" key="8">
    <source>
        <dbReference type="ARBA" id="ARBA00023136"/>
    </source>
</evidence>
<evidence type="ECO:0000256" key="1">
    <source>
        <dbReference type="ARBA" id="ARBA00004479"/>
    </source>
</evidence>
<evidence type="ECO:0000256" key="2">
    <source>
        <dbReference type="ARBA" id="ARBA00022536"/>
    </source>
</evidence>
<evidence type="ECO:0000256" key="6">
    <source>
        <dbReference type="ARBA" id="ARBA00022737"/>
    </source>
</evidence>
<dbReference type="FunFam" id="2.10.25.10:FF:000009">
    <property type="entry name" value="Low-density lipoprotein receptor isoform 1"/>
    <property type="match status" value="1"/>
</dbReference>
<feature type="disulfide bond" evidence="13">
    <location>
        <begin position="123"/>
        <end position="141"/>
    </location>
</feature>
<dbReference type="InterPro" id="IPR002172">
    <property type="entry name" value="LDrepeatLR_classA_rpt"/>
</dbReference>
<dbReference type="PROSITE" id="PS50068">
    <property type="entry name" value="LDLRA_2"/>
    <property type="match status" value="13"/>
</dbReference>
<dbReference type="PROSITE" id="PS01209">
    <property type="entry name" value="LDLRA_1"/>
    <property type="match status" value="6"/>
</dbReference>
<feature type="disulfide bond" evidence="13">
    <location>
        <begin position="1070"/>
        <end position="1082"/>
    </location>
</feature>
<dbReference type="InterPro" id="IPR026823">
    <property type="entry name" value="cEGF"/>
</dbReference>
<feature type="disulfide bond" evidence="13">
    <location>
        <begin position="89"/>
        <end position="104"/>
    </location>
</feature>
<feature type="disulfide bond" evidence="13">
    <location>
        <begin position="1023"/>
        <end position="1035"/>
    </location>
</feature>
<dbReference type="PROSITE" id="PS00010">
    <property type="entry name" value="ASX_HYDROXYL"/>
    <property type="match status" value="1"/>
</dbReference>
<feature type="disulfide bond" evidence="13">
    <location>
        <begin position="1030"/>
        <end position="1048"/>
    </location>
</feature>
<dbReference type="PROSITE" id="PS50026">
    <property type="entry name" value="EGF_3"/>
    <property type="match status" value="1"/>
</dbReference>
<feature type="disulfide bond" evidence="12">
    <location>
        <begin position="1322"/>
        <end position="1332"/>
    </location>
</feature>
<feature type="disulfide bond" evidence="13">
    <location>
        <begin position="999"/>
        <end position="1014"/>
    </location>
</feature>
<dbReference type="InterPro" id="IPR011042">
    <property type="entry name" value="6-blade_b-propeller_TolB-like"/>
</dbReference>
<feature type="disulfide bond" evidence="13">
    <location>
        <begin position="1251"/>
        <end position="1269"/>
    </location>
</feature>
<keyword evidence="11" id="KW-0325">Glycoprotein</keyword>
<dbReference type="InterPro" id="IPR018097">
    <property type="entry name" value="EGF_Ca-bd_CS"/>
</dbReference>
<dbReference type="InterPro" id="IPR023415">
    <property type="entry name" value="LDLR_class-A_CS"/>
</dbReference>
<dbReference type="SMART" id="SM00192">
    <property type="entry name" value="LDLa"/>
    <property type="match status" value="13"/>
</dbReference>
<dbReference type="EMBL" id="GANO01003098">
    <property type="protein sequence ID" value="JAB56773.1"/>
    <property type="molecule type" value="mRNA"/>
</dbReference>
<feature type="transmembrane region" description="Helical" evidence="16">
    <location>
        <begin position="1699"/>
        <end position="1721"/>
    </location>
</feature>
<evidence type="ECO:0000256" key="16">
    <source>
        <dbReference type="SAM" id="Phobius"/>
    </source>
</evidence>
<dbReference type="SUPFAM" id="SSF57424">
    <property type="entry name" value="LDL receptor-like module"/>
    <property type="match status" value="13"/>
</dbReference>
<feature type="disulfide bond" evidence="13">
    <location>
        <begin position="116"/>
        <end position="128"/>
    </location>
</feature>
<feature type="disulfide bond" evidence="13">
    <location>
        <begin position="1129"/>
        <end position="1144"/>
    </location>
</feature>
<feature type="signal peptide" evidence="17">
    <location>
        <begin position="1"/>
        <end position="23"/>
    </location>
</feature>
<keyword evidence="5 17" id="KW-0732">Signal</keyword>
<dbReference type="Gene3D" id="2.10.25.10">
    <property type="entry name" value="Laminin"/>
    <property type="match status" value="4"/>
</dbReference>
<feature type="disulfide bond" evidence="13">
    <location>
        <begin position="1167"/>
        <end position="1185"/>
    </location>
</feature>
<name>W4VRI0_9DIPT</name>
<dbReference type="SMART" id="SM00135">
    <property type="entry name" value="LY"/>
    <property type="match status" value="10"/>
</dbReference>
<evidence type="ECO:0000256" key="11">
    <source>
        <dbReference type="ARBA" id="ARBA00023180"/>
    </source>
</evidence>
<dbReference type="PANTHER" id="PTHR22722">
    <property type="entry name" value="LOW-DENSITY LIPOPROTEIN RECEPTOR-RELATED PROTEIN 2-RELATED"/>
    <property type="match status" value="1"/>
</dbReference>
<dbReference type="CDD" id="cd00112">
    <property type="entry name" value="LDLa"/>
    <property type="match status" value="13"/>
</dbReference>
<evidence type="ECO:0000256" key="13">
    <source>
        <dbReference type="PROSITE-ProRule" id="PRU00124"/>
    </source>
</evidence>
<feature type="disulfide bond" evidence="13">
    <location>
        <begin position="1216"/>
        <end position="1231"/>
    </location>
</feature>
<reference evidence="19" key="1">
    <citation type="journal article" date="2014" name="Insect Biochem. Mol. Biol.">
        <title>An insight into the sialome of the frog biting fly, Corethrella appendiculata.</title>
        <authorList>
            <person name="Ribeiro J.M.C."/>
            <person name="Chagas A.C."/>
            <person name="Pham V.M."/>
            <person name="Lounibos L.P."/>
            <person name="Calvo E."/>
        </authorList>
    </citation>
    <scope>NUCLEOTIDE SEQUENCE</scope>
    <source>
        <tissue evidence="19">Salivary glands</tissue>
    </source>
</reference>
<feature type="disulfide bond" evidence="13">
    <location>
        <begin position="1179"/>
        <end position="1194"/>
    </location>
</feature>
<dbReference type="InterPro" id="IPR000152">
    <property type="entry name" value="EGF-type_Asp/Asn_hydroxyl_site"/>
</dbReference>
<dbReference type="SUPFAM" id="SSF63825">
    <property type="entry name" value="YWTD domain"/>
    <property type="match status" value="3"/>
</dbReference>
<evidence type="ECO:0000256" key="17">
    <source>
        <dbReference type="SAM" id="SignalP"/>
    </source>
</evidence>
<feature type="chain" id="PRO_5004850967" evidence="17">
    <location>
        <begin position="24"/>
        <end position="1832"/>
    </location>
</feature>
<dbReference type="InterPro" id="IPR000742">
    <property type="entry name" value="EGF"/>
</dbReference>
<keyword evidence="7 16" id="KW-1133">Transmembrane helix</keyword>
<feature type="disulfide bond" evidence="13">
    <location>
        <begin position="176"/>
        <end position="191"/>
    </location>
</feature>
<keyword evidence="2 12" id="KW-0245">EGF-like domain</keyword>
<keyword evidence="9 12" id="KW-1015">Disulfide bond</keyword>
<dbReference type="Pfam" id="PF12662">
    <property type="entry name" value="cEGF"/>
    <property type="match status" value="1"/>
</dbReference>
<evidence type="ECO:0000256" key="15">
    <source>
        <dbReference type="SAM" id="MobiDB-lite"/>
    </source>
</evidence>
<dbReference type="SMART" id="SM00179">
    <property type="entry name" value="EGF_CA"/>
    <property type="match status" value="4"/>
</dbReference>
<evidence type="ECO:0000256" key="7">
    <source>
        <dbReference type="ARBA" id="ARBA00022989"/>
    </source>
</evidence>
<dbReference type="SMART" id="SM00181">
    <property type="entry name" value="EGF"/>
    <property type="match status" value="7"/>
</dbReference>
<evidence type="ECO:0000259" key="18">
    <source>
        <dbReference type="PROSITE" id="PS50026"/>
    </source>
</evidence>
<dbReference type="InterPro" id="IPR000033">
    <property type="entry name" value="LDLR_classB_rpt"/>
</dbReference>
<feature type="repeat" description="LDL-receptor class B" evidence="14">
    <location>
        <begin position="444"/>
        <end position="487"/>
    </location>
</feature>
<comment type="subcellular location">
    <subcellularLocation>
        <location evidence="1">Membrane</location>
        <topology evidence="1">Single-pass type I membrane protein</topology>
    </subcellularLocation>
</comment>
<dbReference type="GO" id="GO:0005509">
    <property type="term" value="F:calcium ion binding"/>
    <property type="evidence" value="ECO:0007669"/>
    <property type="project" value="InterPro"/>
</dbReference>
<dbReference type="PROSITE" id="PS01186">
    <property type="entry name" value="EGF_2"/>
    <property type="match status" value="1"/>
</dbReference>
<feature type="repeat" description="LDL-receptor class B" evidence="14">
    <location>
        <begin position="1539"/>
        <end position="1584"/>
    </location>
</feature>
<feature type="disulfide bond" evidence="13">
    <location>
        <begin position="48"/>
        <end position="63"/>
    </location>
</feature>
<dbReference type="FunFam" id="2.10.25.10:FF:000119">
    <property type="entry name" value="vitamin K-dependent protein S"/>
    <property type="match status" value="1"/>
</dbReference>
<proteinExistence type="evidence at transcript level"/>
<comment type="caution">
    <text evidence="12">Lacks conserved residue(s) required for the propagation of feature annotation.</text>
</comment>
<evidence type="ECO:0000313" key="19">
    <source>
        <dbReference type="EMBL" id="JAB56773.1"/>
    </source>
</evidence>
<feature type="disulfide bond" evidence="13">
    <location>
        <begin position="1110"/>
        <end position="1122"/>
    </location>
</feature>
<feature type="disulfide bond" evidence="13">
    <location>
        <begin position="1197"/>
        <end position="1209"/>
    </location>
</feature>
<dbReference type="GO" id="GO:0043235">
    <property type="term" value="C:receptor complex"/>
    <property type="evidence" value="ECO:0007669"/>
    <property type="project" value="TreeGrafter"/>
</dbReference>
<keyword evidence="6" id="KW-0677">Repeat</keyword>
<evidence type="ECO:0000256" key="3">
    <source>
        <dbReference type="ARBA" id="ARBA00022583"/>
    </source>
</evidence>
<dbReference type="SUPFAM" id="SSF57196">
    <property type="entry name" value="EGF/Laminin"/>
    <property type="match status" value="4"/>
</dbReference>
<evidence type="ECO:0000256" key="4">
    <source>
        <dbReference type="ARBA" id="ARBA00022692"/>
    </source>
</evidence>
<feature type="disulfide bond" evidence="13">
    <location>
        <begin position="952"/>
        <end position="967"/>
    </location>
</feature>
<keyword evidence="3" id="KW-0254">Endocytosis</keyword>
<feature type="disulfide bond" evidence="13">
    <location>
        <begin position="1204"/>
        <end position="1222"/>
    </location>
</feature>
<sequence length="1832" mass="206001">MKLIIVIQLLSVFLINNQNGLNAATTKNDEVCPYLCNNGDCVGTDKVCNGVEDCTDGTDEYDCDLKNCNAPTWFKCTSSAKCISGAYTCDGDKDCRLGEDEKNCEGHEIIHIPTPCQSSEFMCTDKMCIPQDLVCDGVNHCLDNSDETIGCLDIENKCKGFLCKNKHCLSNIDWVCDGRDDCGDNSDEEHCFPTCSLEYNKFMCNDNKTCIDISKLCDNNNDCEDKSDEGRLCKSNDCASMKCEKKCKNTPTGAICLCESGFLYNKTTKKCEDINECLTFGRCSQECVNVPGTFQCKCVGKFKLKTDGRTCVVSDGDPLLLYSTTKSIGALHLNSNHQFYVVKDLSQVIGVAYDGQHIYWTDITHKTESIERSLEDGSKREHLLTAGLSAPEDLSIDWLTGNIYFTDSDNMHIAVCSNDCYDCTILIQEKIHKPRAIVVNPLKGDLFWSDWGELPMIGKSQMDGSNFDSLITKDIHWPNGLALDWPNDRIYWVDAKTAIIESAKTDGTDRRVVLKEMIKHPFGLAVFEDKLYWSDWETNSVQSCHKFTGKQHSTVVRDRTIYDVHIYHNNLQPKQKHSCLEKQCSHLCLLQTNTTYSCACPTGMELMPDKHNCKDSVKKQSLIIGMGSYLISLKHQKFGRHELGTADSYPLKADRMSFDSLSGDIFVADNSQGVIFTVNLTSKHSKPLITTDIRNISALAFDYFANNLYWADSDRRTIEVYSMQTRSRTIIQHYLGTDSPVGLALMPEIGKMFIALRSEHHTHIDKLDMNGKGPHSHIVEDKLSLNGSVNFVVDKELELVFYNDMGGNKIEFTTFDGDARHLYRDLLRLPVSLTLVGDELFWTCLKSRRLYWSDKHNIGGTKKLNIEKPPFGNIPDEIVLTSTSPIQAHDHICQHKNGGCSHICISLGPQAGSCLCPVGMIFKNNKNTTCIDSIDCEFKCSSGECITSRKRCNGIQDCLDGSDENQCKSKDLKKNLLECNYNEYKCADGSKCIHQDKRCDSHRDCSDNSDELHCDTFDKSKKCHKYQHACPDGKCIDVNTLCDGIFDCSDKSDEDNCHKFNDKDSNATKCGDDMFRCMSGQCIVKDWECDGHPDCADGSDEHPKCLQSVCGEDYFRCTLGACIRKSLKCDGVNDCGDNSDEDGCKPDIDTLELCEGIDDDEPTKFQCSDRKCLDIKARCNGTAECANGEDETNCSGCNIHEFECANKKCIRKEWVCDKEIDCLDGSDEKNCFNGTTMSPIRVDCEEGKFHCGDGTCIEMRYVCNGRKDCANSKDESGMCKTACDDHPCEHKCIKSPDGPVCECNDGFELAGNKKSCVDVNECITENPCAQECSNTWGSYRCLCYPGFMLKSDKVSCKSIGPNRYILYTSFSQIRKMFFKPLTLDVLFNTNDSKITAIDVDIRRNLLYFTVENSGSIFEFNLENETKTVISNIGDPDKLAVDWITGNVYFIDKSGVPSLRVCNVNQKRCAQLEKFTNHELVKTITIDPIKKYIFYSLMHFWVFNLPNSVIYRSSLDGRRKEIILQKPAHISAMACDVDKELLYFTDWNTNSLQSVNYDGSNRKEIVKRHPDAISKPIALSIFENSAFIVNMATSMIGKCDLYGNHRCRVFDLVVSNSNSLIVVQESRQPMIPNVCDDHLIDCKGLCVQSDRRGKCLCSDGTPVKSGEPCNDIDENSLLQSPLFSKHDVTNVNSSISVLTVLLYLFATLGMLAGIAFVGYMYYRRRYYNKFHIGMYFHNPQTNTSNEGASVNMFKPTVVNTTNTHNEIIIDNSQHSSHPIETSNNNSNRSPNYDTQDYHQQRISSSIMEMENFSDTDSIRDNLSDDNPHRHLII</sequence>
<dbReference type="PRINTS" id="PR00261">
    <property type="entry name" value="LDLRECEPTOR"/>
</dbReference>
<evidence type="ECO:0000256" key="5">
    <source>
        <dbReference type="ARBA" id="ARBA00022729"/>
    </source>
</evidence>
<dbReference type="Pfam" id="PF00057">
    <property type="entry name" value="Ldl_recept_a"/>
    <property type="match status" value="12"/>
</dbReference>
<dbReference type="CDD" id="cd00054">
    <property type="entry name" value="EGF_CA"/>
    <property type="match status" value="2"/>
</dbReference>
<evidence type="ECO:0000256" key="14">
    <source>
        <dbReference type="PROSITE-ProRule" id="PRU00461"/>
    </source>
</evidence>
<dbReference type="PANTHER" id="PTHR22722:SF14">
    <property type="entry name" value="MEGALIN, ISOFORM A"/>
    <property type="match status" value="1"/>
</dbReference>
<dbReference type="GO" id="GO:0042562">
    <property type="term" value="F:hormone binding"/>
    <property type="evidence" value="ECO:0007669"/>
    <property type="project" value="TreeGrafter"/>
</dbReference>
<dbReference type="InterPro" id="IPR051221">
    <property type="entry name" value="LDLR-related"/>
</dbReference>
<dbReference type="SMR" id="W4VRI0"/>
<evidence type="ECO:0000256" key="12">
    <source>
        <dbReference type="PROSITE-ProRule" id="PRU00076"/>
    </source>
</evidence>
<dbReference type="InterPro" id="IPR001881">
    <property type="entry name" value="EGF-like_Ca-bd_dom"/>
</dbReference>